<protein>
    <submittedName>
        <fullName evidence="9">Arf-GAP domain and FG repeat-containing protein 1</fullName>
    </submittedName>
</protein>
<dbReference type="CTD" id="33263"/>
<name>A0A6J2YBN4_SITOR</name>
<evidence type="ECO:0000313" key="8">
    <source>
        <dbReference type="Proteomes" id="UP000504635"/>
    </source>
</evidence>
<dbReference type="OrthoDB" id="6036at2759"/>
<dbReference type="SMART" id="SM00105">
    <property type="entry name" value="ArfGap"/>
    <property type="match status" value="1"/>
</dbReference>
<proteinExistence type="predicted"/>
<dbReference type="CDD" id="cd08838">
    <property type="entry name" value="ArfGap_AGFG"/>
    <property type="match status" value="1"/>
</dbReference>
<dbReference type="FunFam" id="1.10.220.150:FF:000005">
    <property type="entry name" value="Arf-GAP domain and FG repeat-containing protein 1"/>
    <property type="match status" value="1"/>
</dbReference>
<dbReference type="GeneID" id="115886329"/>
<organism evidence="8 9">
    <name type="scientific">Sitophilus oryzae</name>
    <name type="common">Rice weevil</name>
    <name type="synonym">Curculio oryzae</name>
    <dbReference type="NCBI Taxonomy" id="7048"/>
    <lineage>
        <taxon>Eukaryota</taxon>
        <taxon>Metazoa</taxon>
        <taxon>Ecdysozoa</taxon>
        <taxon>Arthropoda</taxon>
        <taxon>Hexapoda</taxon>
        <taxon>Insecta</taxon>
        <taxon>Pterygota</taxon>
        <taxon>Neoptera</taxon>
        <taxon>Endopterygota</taxon>
        <taxon>Coleoptera</taxon>
        <taxon>Polyphaga</taxon>
        <taxon>Cucujiformia</taxon>
        <taxon>Curculionidae</taxon>
        <taxon>Dryophthorinae</taxon>
        <taxon>Sitophilus</taxon>
    </lineage>
</organism>
<evidence type="ECO:0000313" key="9">
    <source>
        <dbReference type="RefSeq" id="XP_030761283.1"/>
    </source>
</evidence>
<feature type="region of interest" description="Disordered" evidence="6">
    <location>
        <begin position="142"/>
        <end position="183"/>
    </location>
</feature>
<dbReference type="PANTHER" id="PTHR46134">
    <property type="entry name" value="DRONGO, ISOFORM F"/>
    <property type="match status" value="1"/>
</dbReference>
<feature type="domain" description="Arf-GAP" evidence="7">
    <location>
        <begin position="10"/>
        <end position="131"/>
    </location>
</feature>
<dbReference type="SUPFAM" id="SSF57863">
    <property type="entry name" value="ArfGap/RecO-like zinc finger"/>
    <property type="match status" value="1"/>
</dbReference>
<evidence type="ECO:0000256" key="2">
    <source>
        <dbReference type="ARBA" id="ARBA00022737"/>
    </source>
</evidence>
<evidence type="ECO:0000259" key="7">
    <source>
        <dbReference type="PROSITE" id="PS50115"/>
    </source>
</evidence>
<dbReference type="PRINTS" id="PR00405">
    <property type="entry name" value="REVINTRACTNG"/>
</dbReference>
<dbReference type="Gene3D" id="1.10.220.150">
    <property type="entry name" value="Arf GTPase activating protein"/>
    <property type="match status" value="1"/>
</dbReference>
<accession>A0A6J2YBN4</accession>
<dbReference type="InterPro" id="IPR038508">
    <property type="entry name" value="ArfGAP_dom_sf"/>
</dbReference>
<dbReference type="InterPro" id="IPR052248">
    <property type="entry name" value="Arf-GAP_FG-repeat_protein"/>
</dbReference>
<evidence type="ECO:0000256" key="1">
    <source>
        <dbReference type="ARBA" id="ARBA00022723"/>
    </source>
</evidence>
<feature type="compositionally biased region" description="Low complexity" evidence="6">
    <location>
        <begin position="144"/>
        <end position="160"/>
    </location>
</feature>
<dbReference type="Pfam" id="PF01412">
    <property type="entry name" value="ArfGap"/>
    <property type="match status" value="1"/>
</dbReference>
<keyword evidence="3 5" id="KW-0863">Zinc-finger</keyword>
<dbReference type="PROSITE" id="PS50115">
    <property type="entry name" value="ARFGAP"/>
    <property type="match status" value="1"/>
</dbReference>
<dbReference type="GO" id="GO:0008270">
    <property type="term" value="F:zinc ion binding"/>
    <property type="evidence" value="ECO:0007669"/>
    <property type="project" value="UniProtKB-KW"/>
</dbReference>
<sequence length="406" mass="44244">MASSRKKQDENNLKTLRELGSLPQNKFCFDCGQRGPTYVNVTIGSFVCTKCSGILRGLTPPHRVKSISMATFTTEEIDVVRNRGNDYCRRVWLGLYEGVAPTHSGDEQQIRDFMIEKYERKRYYMESGANKIETATPVIIPTQNGTRNGLNRNSNNNQNGVITNGTSRSRPEPRTTPNYNNNLVGGFADFDKADIFSASNTGSSQSSQQNGFADFEHNSVFNASSTNSNGMPIPTTINAWVPTPTQQNGVLNGLNTSPLINSTPPPVEDKYAALKDLDNEMKQQQQQDVWSSSNTGSTGSLYSSSTPTTGSVYGSPSPQGSIFGSPSQGQFVTAFTPFQENNPFGSNPWAQKQPLVNPFKEQNKGTILQPILPTNGITNGYSNGWGGNPFKVGTVSSSSNVNNPFL</sequence>
<keyword evidence="4" id="KW-0862">Zinc</keyword>
<keyword evidence="1" id="KW-0479">Metal-binding</keyword>
<dbReference type="KEGG" id="soy:115886329"/>
<keyword evidence="8" id="KW-1185">Reference proteome</keyword>
<dbReference type="GO" id="GO:0005737">
    <property type="term" value="C:cytoplasm"/>
    <property type="evidence" value="ECO:0007669"/>
    <property type="project" value="TreeGrafter"/>
</dbReference>
<dbReference type="GO" id="GO:0016020">
    <property type="term" value="C:membrane"/>
    <property type="evidence" value="ECO:0007669"/>
    <property type="project" value="TreeGrafter"/>
</dbReference>
<evidence type="ECO:0000256" key="3">
    <source>
        <dbReference type="ARBA" id="ARBA00022771"/>
    </source>
</evidence>
<dbReference type="Proteomes" id="UP000504635">
    <property type="component" value="Unplaced"/>
</dbReference>
<evidence type="ECO:0000256" key="6">
    <source>
        <dbReference type="SAM" id="MobiDB-lite"/>
    </source>
</evidence>
<dbReference type="InParanoid" id="A0A6J2YBN4"/>
<dbReference type="InterPro" id="IPR001164">
    <property type="entry name" value="ArfGAP_dom"/>
</dbReference>
<dbReference type="RefSeq" id="XP_030761283.1">
    <property type="nucleotide sequence ID" value="XM_030905423.1"/>
</dbReference>
<evidence type="ECO:0000256" key="5">
    <source>
        <dbReference type="PROSITE-ProRule" id="PRU00288"/>
    </source>
</evidence>
<dbReference type="InterPro" id="IPR037278">
    <property type="entry name" value="ARFGAP/RecO"/>
</dbReference>
<dbReference type="AlphaFoldDB" id="A0A6J2YBN4"/>
<keyword evidence="2" id="KW-0677">Repeat</keyword>
<feature type="compositionally biased region" description="Polar residues" evidence="6">
    <location>
        <begin position="312"/>
        <end position="328"/>
    </location>
</feature>
<feature type="compositionally biased region" description="Low complexity" evidence="6">
    <location>
        <begin position="291"/>
        <end position="311"/>
    </location>
</feature>
<dbReference type="PANTHER" id="PTHR46134:SF3">
    <property type="entry name" value="ARFGAP WITH FG REPEATS 1"/>
    <property type="match status" value="1"/>
</dbReference>
<feature type="region of interest" description="Disordered" evidence="6">
    <location>
        <begin position="280"/>
        <end position="328"/>
    </location>
</feature>
<gene>
    <name evidence="9" type="primary">LOC115886329</name>
</gene>
<evidence type="ECO:0000256" key="4">
    <source>
        <dbReference type="ARBA" id="ARBA00022833"/>
    </source>
</evidence>
<reference evidence="9" key="1">
    <citation type="submission" date="2025-08" db="UniProtKB">
        <authorList>
            <consortium name="RefSeq"/>
        </authorList>
    </citation>
    <scope>IDENTIFICATION</scope>
    <source>
        <tissue evidence="9">Gonads</tissue>
    </source>
</reference>
<dbReference type="GO" id="GO:0005096">
    <property type="term" value="F:GTPase activator activity"/>
    <property type="evidence" value="ECO:0007669"/>
    <property type="project" value="InterPro"/>
</dbReference>